<name>A0ABD1ZZB2_VESSQ</name>
<evidence type="ECO:0000313" key="3">
    <source>
        <dbReference type="Proteomes" id="UP001607302"/>
    </source>
</evidence>
<accession>A0ABD1ZZB2</accession>
<proteinExistence type="predicted"/>
<keyword evidence="1" id="KW-0472">Membrane</keyword>
<reference evidence="2 3" key="1">
    <citation type="journal article" date="2024" name="Ann. Entomol. Soc. Am.">
        <title>Genomic analyses of the southern and eastern yellowjacket wasps (Hymenoptera: Vespidae) reveal evolutionary signatures of social life.</title>
        <authorList>
            <person name="Catto M.A."/>
            <person name="Caine P.B."/>
            <person name="Orr S.E."/>
            <person name="Hunt B.G."/>
            <person name="Goodisman M.A.D."/>
        </authorList>
    </citation>
    <scope>NUCLEOTIDE SEQUENCE [LARGE SCALE GENOMIC DNA]</scope>
    <source>
        <strain evidence="2">233</strain>
        <tissue evidence="2">Head and thorax</tissue>
    </source>
</reference>
<keyword evidence="1" id="KW-0812">Transmembrane</keyword>
<dbReference type="Proteomes" id="UP001607302">
    <property type="component" value="Unassembled WGS sequence"/>
</dbReference>
<sequence>MANVFQKPVFMDETSTILLPINLIDLVVTLLNYFDNHPKYFNKWKQHLTCLCTLFNLDKKNMKILIDMKSHKLYNLIPEDMEMTWDEIINYLHDEILVSIQQLSGLTSRS</sequence>
<protein>
    <submittedName>
        <fullName evidence="2">Uncharacterized protein</fullName>
    </submittedName>
</protein>
<organism evidence="2 3">
    <name type="scientific">Vespula squamosa</name>
    <name type="common">Southern yellow jacket</name>
    <name type="synonym">Wasp</name>
    <dbReference type="NCBI Taxonomy" id="30214"/>
    <lineage>
        <taxon>Eukaryota</taxon>
        <taxon>Metazoa</taxon>
        <taxon>Ecdysozoa</taxon>
        <taxon>Arthropoda</taxon>
        <taxon>Hexapoda</taxon>
        <taxon>Insecta</taxon>
        <taxon>Pterygota</taxon>
        <taxon>Neoptera</taxon>
        <taxon>Endopterygota</taxon>
        <taxon>Hymenoptera</taxon>
        <taxon>Apocrita</taxon>
        <taxon>Aculeata</taxon>
        <taxon>Vespoidea</taxon>
        <taxon>Vespidae</taxon>
        <taxon>Vespinae</taxon>
        <taxon>Vespula</taxon>
    </lineage>
</organism>
<comment type="caution">
    <text evidence="2">The sequence shown here is derived from an EMBL/GenBank/DDBJ whole genome shotgun (WGS) entry which is preliminary data.</text>
</comment>
<dbReference type="AlphaFoldDB" id="A0ABD1ZZB2"/>
<dbReference type="EMBL" id="JAUDFV010000157">
    <property type="protein sequence ID" value="KAL2713698.1"/>
    <property type="molecule type" value="Genomic_DNA"/>
</dbReference>
<feature type="transmembrane region" description="Helical" evidence="1">
    <location>
        <begin position="17"/>
        <end position="34"/>
    </location>
</feature>
<evidence type="ECO:0000256" key="1">
    <source>
        <dbReference type="SAM" id="Phobius"/>
    </source>
</evidence>
<evidence type="ECO:0000313" key="2">
    <source>
        <dbReference type="EMBL" id="KAL2713698.1"/>
    </source>
</evidence>
<keyword evidence="3" id="KW-1185">Reference proteome</keyword>
<gene>
    <name evidence="2" type="ORF">V1478_016255</name>
</gene>
<keyword evidence="1" id="KW-1133">Transmembrane helix</keyword>